<dbReference type="EC" id="3.5.1.81" evidence="2"/>
<keyword evidence="2" id="KW-0378">Hydrolase</keyword>
<dbReference type="PANTHER" id="PTHR11647">
    <property type="entry name" value="HYDRANTOINASE/DIHYDROPYRIMIDINASE FAMILY MEMBER"/>
    <property type="match status" value="1"/>
</dbReference>
<name>A0A099L0F0_COLPS</name>
<gene>
    <name evidence="2" type="ORF">GAB14E_1832</name>
</gene>
<comment type="caution">
    <text evidence="2">The sequence shown here is derived from an EMBL/GenBank/DDBJ whole genome shotgun (WGS) entry which is preliminary data.</text>
</comment>
<dbReference type="GO" id="GO:0047420">
    <property type="term" value="F:N-acyl-D-amino-acid deacylase activity"/>
    <property type="evidence" value="ECO:0007669"/>
    <property type="project" value="UniProtKB-EC"/>
</dbReference>
<evidence type="ECO:0000313" key="3">
    <source>
        <dbReference type="Proteomes" id="UP000029868"/>
    </source>
</evidence>
<dbReference type="InterPro" id="IPR013108">
    <property type="entry name" value="Amidohydro_3"/>
</dbReference>
<evidence type="ECO:0000259" key="1">
    <source>
        <dbReference type="Pfam" id="PF07969"/>
    </source>
</evidence>
<dbReference type="InterPro" id="IPR032466">
    <property type="entry name" value="Metal_Hydrolase"/>
</dbReference>
<feature type="domain" description="Amidohydrolase 3" evidence="1">
    <location>
        <begin position="106"/>
        <end position="324"/>
    </location>
</feature>
<protein>
    <submittedName>
        <fullName evidence="2">N-acyl-D-amino-acid deacylase</fullName>
        <ecNumber evidence="2">3.5.1.81</ecNumber>
    </submittedName>
</protein>
<dbReference type="RefSeq" id="WP_033081529.1">
    <property type="nucleotide sequence ID" value="NZ_JQEC01000014.1"/>
</dbReference>
<sequence length="552" mass="60017">MSIFDVKLLTMKVIAKKSLNKKTIAMAVSLALLAACSDESAVQDEMLSKTASELPGQWASKVDLLITNGSVYTGENNQAQQLDVAICQKIICGLYPSGEHIIKATKTIDATGKIVSPGFIDPHTHSLSELLSNDKNHNLNYLTQGVTTVINGNDGGGPVDIAAMSAKLTSNGIGTNTALLVGHGSLREQVMGRAERYSTPEELSEMSAILTTAMKAGAIGLSTGLYYVPGSYANTDEVISLAKIASHYGGIYDTHLRDESTFNIGFTAALDEAINIADKADIHLHLAHIKALGVDVWGQSEQAIDKIEQAQKNGTSISADQYPWLASGTKLRSAVMPKWVMADSTTAFHQRLKQASLAEKLAKEVTENIRRRGGPDSLYITEFIDTTLVSLNLLQVAELKNLSIVDTAIALILEGDVRVASFNMSPKDVERFMVQPWVVTSSDGTDGHPRKYASFPRKYQTYVVEKKLLTIADFINRSSAKTAKILGLTERGILKEGYKADIIVFDQQEFAPKANFNQWNKYSVGVEQVIVNGTLVIENEKFINVLAGEFIQ</sequence>
<dbReference type="OrthoDB" id="9766983at2"/>
<dbReference type="InterPro" id="IPR011059">
    <property type="entry name" value="Metal-dep_hydrolase_composite"/>
</dbReference>
<dbReference type="Gene3D" id="3.20.20.140">
    <property type="entry name" value="Metal-dependent hydrolases"/>
    <property type="match status" value="2"/>
</dbReference>
<dbReference type="PATRIC" id="fig|28229.3.peg.1438"/>
<dbReference type="SUPFAM" id="SSF51338">
    <property type="entry name" value="Composite domain of metallo-dependent hydrolases"/>
    <property type="match status" value="1"/>
</dbReference>
<accession>A0A099L0F0</accession>
<organism evidence="2 3">
    <name type="scientific">Colwellia psychrerythraea</name>
    <name type="common">Vibrio psychroerythus</name>
    <dbReference type="NCBI Taxonomy" id="28229"/>
    <lineage>
        <taxon>Bacteria</taxon>
        <taxon>Pseudomonadati</taxon>
        <taxon>Pseudomonadota</taxon>
        <taxon>Gammaproteobacteria</taxon>
        <taxon>Alteromonadales</taxon>
        <taxon>Colwelliaceae</taxon>
        <taxon>Colwellia</taxon>
    </lineage>
</organism>
<dbReference type="Proteomes" id="UP000029868">
    <property type="component" value="Unassembled WGS sequence"/>
</dbReference>
<dbReference type="SUPFAM" id="SSF51556">
    <property type="entry name" value="Metallo-dependent hydrolases"/>
    <property type="match status" value="1"/>
</dbReference>
<evidence type="ECO:0000313" key="2">
    <source>
        <dbReference type="EMBL" id="KGJ95920.1"/>
    </source>
</evidence>
<reference evidence="2 3" key="1">
    <citation type="submission" date="2014-08" db="EMBL/GenBank/DDBJ databases">
        <title>Genomic and Phenotypic Diversity of Colwellia psychrerythraea strains from Disparate Marine Basins.</title>
        <authorList>
            <person name="Techtmann S.M."/>
            <person name="Stelling S.C."/>
            <person name="Utturkar S.M."/>
            <person name="Alshibli N."/>
            <person name="Harris A."/>
            <person name="Brown S.D."/>
            <person name="Hazen T.C."/>
        </authorList>
    </citation>
    <scope>NUCLEOTIDE SEQUENCE [LARGE SCALE GENOMIC DNA]</scope>
    <source>
        <strain evidence="2 3">GAB14E</strain>
    </source>
</reference>
<dbReference type="EMBL" id="JQEC01000014">
    <property type="protein sequence ID" value="KGJ95920.1"/>
    <property type="molecule type" value="Genomic_DNA"/>
</dbReference>
<dbReference type="AlphaFoldDB" id="A0A099L0F0"/>
<dbReference type="Gene3D" id="2.30.40.10">
    <property type="entry name" value="Urease, subunit C, domain 1"/>
    <property type="match status" value="1"/>
</dbReference>
<dbReference type="Pfam" id="PF07969">
    <property type="entry name" value="Amidohydro_3"/>
    <property type="match status" value="2"/>
</dbReference>
<dbReference type="InterPro" id="IPR050378">
    <property type="entry name" value="Metallo-dep_Hydrolases_sf"/>
</dbReference>
<proteinExistence type="predicted"/>
<dbReference type="PANTHER" id="PTHR11647:SF1">
    <property type="entry name" value="COLLAPSIN RESPONSE MEDIATOR PROTEIN"/>
    <property type="match status" value="1"/>
</dbReference>
<feature type="domain" description="Amidohydrolase 3" evidence="1">
    <location>
        <begin position="437"/>
        <end position="536"/>
    </location>
</feature>